<evidence type="ECO:0000256" key="5">
    <source>
        <dbReference type="ARBA" id="ARBA00012216"/>
    </source>
</evidence>
<dbReference type="EC" id="6.3.2.4" evidence="5 14"/>
<feature type="binding site" evidence="16">
    <location>
        <position position="277"/>
    </location>
    <ligand>
        <name>Mg(2+)</name>
        <dbReference type="ChEBI" id="CHEBI:18420"/>
        <label>2</label>
    </ligand>
</feature>
<comment type="pathway">
    <text evidence="14">Cell wall biogenesis; peptidoglycan biosynthesis.</text>
</comment>
<evidence type="ECO:0000256" key="4">
    <source>
        <dbReference type="ARBA" id="ARBA00010871"/>
    </source>
</evidence>
<keyword evidence="16" id="KW-0479">Metal-binding</keyword>
<feature type="active site" evidence="15">
    <location>
        <position position="150"/>
    </location>
</feature>
<dbReference type="EMBL" id="SNYW01000006">
    <property type="protein sequence ID" value="TDQ83967.1"/>
    <property type="molecule type" value="Genomic_DNA"/>
</dbReference>
<evidence type="ECO:0000256" key="3">
    <source>
        <dbReference type="ARBA" id="ARBA00004496"/>
    </source>
</evidence>
<comment type="cofactor">
    <cofactor evidence="1">
        <name>Mn(2+)</name>
        <dbReference type="ChEBI" id="CHEBI:29035"/>
    </cofactor>
</comment>
<evidence type="ECO:0000256" key="11">
    <source>
        <dbReference type="ARBA" id="ARBA00022984"/>
    </source>
</evidence>
<feature type="domain" description="ATP-grasp" evidence="18">
    <location>
        <begin position="110"/>
        <end position="308"/>
    </location>
</feature>
<dbReference type="SUPFAM" id="SSF56059">
    <property type="entry name" value="Glutathione synthetase ATP-binding domain-like"/>
    <property type="match status" value="1"/>
</dbReference>
<dbReference type="GO" id="GO:0071555">
    <property type="term" value="P:cell wall organization"/>
    <property type="evidence" value="ECO:0007669"/>
    <property type="project" value="UniProtKB-KW"/>
</dbReference>
<dbReference type="GO" id="GO:0005737">
    <property type="term" value="C:cytoplasm"/>
    <property type="evidence" value="ECO:0007669"/>
    <property type="project" value="UniProtKB-SubCell"/>
</dbReference>
<feature type="active site" evidence="15">
    <location>
        <position position="21"/>
    </location>
</feature>
<keyword evidence="16" id="KW-0464">Manganese</keyword>
<keyword evidence="16" id="KW-0460">Magnesium</keyword>
<dbReference type="InterPro" id="IPR011127">
    <property type="entry name" value="Dala_Dala_lig_N"/>
</dbReference>
<evidence type="ECO:0000256" key="6">
    <source>
        <dbReference type="ARBA" id="ARBA00022490"/>
    </source>
</evidence>
<keyword evidence="12 14" id="KW-0961">Cell wall biogenesis/degradation</keyword>
<evidence type="ECO:0000256" key="1">
    <source>
        <dbReference type="ARBA" id="ARBA00001936"/>
    </source>
</evidence>
<evidence type="ECO:0000313" key="20">
    <source>
        <dbReference type="Proteomes" id="UP000295783"/>
    </source>
</evidence>
<dbReference type="Pfam" id="PF01820">
    <property type="entry name" value="Dala_Dala_lig_N"/>
    <property type="match status" value="1"/>
</dbReference>
<keyword evidence="11 14" id="KW-0573">Peptidoglycan synthesis</keyword>
<dbReference type="GO" id="GO:0009252">
    <property type="term" value="P:peptidoglycan biosynthetic process"/>
    <property type="evidence" value="ECO:0007669"/>
    <property type="project" value="UniProtKB-UniRule"/>
</dbReference>
<evidence type="ECO:0000256" key="9">
    <source>
        <dbReference type="ARBA" id="ARBA00022840"/>
    </source>
</evidence>
<dbReference type="AlphaFoldDB" id="A0A4R6WWB4"/>
<dbReference type="InterPro" id="IPR005905">
    <property type="entry name" value="D_ala_D_ala"/>
</dbReference>
<dbReference type="Pfam" id="PF07478">
    <property type="entry name" value="Dala_Dala_lig_C"/>
    <property type="match status" value="1"/>
</dbReference>
<dbReference type="GO" id="GO:0005524">
    <property type="term" value="F:ATP binding"/>
    <property type="evidence" value="ECO:0007669"/>
    <property type="project" value="UniProtKB-UniRule"/>
</dbReference>
<evidence type="ECO:0000256" key="13">
    <source>
        <dbReference type="ARBA" id="ARBA00047614"/>
    </source>
</evidence>
<evidence type="ECO:0000259" key="18">
    <source>
        <dbReference type="PROSITE" id="PS50975"/>
    </source>
</evidence>
<proteinExistence type="inferred from homology"/>
<dbReference type="InterPro" id="IPR016185">
    <property type="entry name" value="PreATP-grasp_dom_sf"/>
</dbReference>
<evidence type="ECO:0000256" key="15">
    <source>
        <dbReference type="PIRSR" id="PIRSR039102-1"/>
    </source>
</evidence>
<dbReference type="InterPro" id="IPR000291">
    <property type="entry name" value="D-Ala_lig_Van_CS"/>
</dbReference>
<dbReference type="UniPathway" id="UPA00219"/>
<comment type="catalytic activity">
    <reaction evidence="13 14">
        <text>2 D-alanine + ATP = D-alanyl-D-alanine + ADP + phosphate + H(+)</text>
        <dbReference type="Rhea" id="RHEA:11224"/>
        <dbReference type="ChEBI" id="CHEBI:15378"/>
        <dbReference type="ChEBI" id="CHEBI:30616"/>
        <dbReference type="ChEBI" id="CHEBI:43474"/>
        <dbReference type="ChEBI" id="CHEBI:57416"/>
        <dbReference type="ChEBI" id="CHEBI:57822"/>
        <dbReference type="ChEBI" id="CHEBI:456216"/>
        <dbReference type="EC" id="6.3.2.4"/>
    </reaction>
</comment>
<evidence type="ECO:0000256" key="7">
    <source>
        <dbReference type="ARBA" id="ARBA00022598"/>
    </source>
</evidence>
<feature type="binding site" evidence="16">
    <location>
        <position position="275"/>
    </location>
    <ligand>
        <name>Mg(2+)</name>
        <dbReference type="ChEBI" id="CHEBI:18420"/>
        <label>1</label>
    </ligand>
</feature>
<evidence type="ECO:0000256" key="12">
    <source>
        <dbReference type="ARBA" id="ARBA00023316"/>
    </source>
</evidence>
<comment type="similarity">
    <text evidence="4 14">Belongs to the D-alanine--D-alanine ligase family.</text>
</comment>
<evidence type="ECO:0000256" key="10">
    <source>
        <dbReference type="ARBA" id="ARBA00022960"/>
    </source>
</evidence>
<sequence>MSAESGTMKRVTVLMGGWSAEREVSLASGANCAAALTQAGYAVATLDARLDLAALVEELRGQKPDVVFNALHGRCGEDGNIQGVLNLLKIPYTHSGLMASAVAMDKPVAKKLFQQAGLRVPEGRLLSRTELLKGDPLPRPYVVKPFNEGSSVGVSIVREGDNARPFEGIDWPFGDLVLVECFIPGRELTVGVMGDKPMGVTELRPKSGFYDYANKYTGGLTEHLIPAPVPPAIYEECQRMALVAHQVLGCRGVSRSDFRYDDTAGDDLAGIYILETNTQPGMTELSLVPEQAKHLGISYPQLVSWMVEHARCDA</sequence>
<dbReference type="HAMAP" id="MF_00047">
    <property type="entry name" value="Dala_Dala_lig"/>
    <property type="match status" value="1"/>
</dbReference>
<dbReference type="GO" id="GO:0008360">
    <property type="term" value="P:regulation of cell shape"/>
    <property type="evidence" value="ECO:0007669"/>
    <property type="project" value="UniProtKB-KW"/>
</dbReference>
<dbReference type="InterPro" id="IPR011095">
    <property type="entry name" value="Dala_Dala_lig_C"/>
</dbReference>
<keyword evidence="8 17" id="KW-0547">Nucleotide-binding</keyword>
<dbReference type="SUPFAM" id="SSF52440">
    <property type="entry name" value="PreATP-grasp domain"/>
    <property type="match status" value="1"/>
</dbReference>
<keyword evidence="7 14" id="KW-0436">Ligase</keyword>
<name>A0A4R6WWB4_9PROT</name>
<reference evidence="19 20" key="1">
    <citation type="submission" date="2019-03" db="EMBL/GenBank/DDBJ databases">
        <title>Genomic Encyclopedia of Type Strains, Phase III (KMG-III): the genomes of soil and plant-associated and newly described type strains.</title>
        <authorList>
            <person name="Whitman W."/>
        </authorList>
    </citation>
    <scope>NUCLEOTIDE SEQUENCE [LARGE SCALE GENOMIC DNA]</scope>
    <source>
        <strain evidence="19 20">CGMCC 1.7660</strain>
    </source>
</reference>
<dbReference type="GO" id="GO:0008716">
    <property type="term" value="F:D-alanine-D-alanine ligase activity"/>
    <property type="evidence" value="ECO:0007669"/>
    <property type="project" value="UniProtKB-UniRule"/>
</dbReference>
<comment type="cofactor">
    <cofactor evidence="16">
        <name>Mg(2+)</name>
        <dbReference type="ChEBI" id="CHEBI:18420"/>
    </cofactor>
    <cofactor evidence="16">
        <name>Mn(2+)</name>
        <dbReference type="ChEBI" id="CHEBI:29035"/>
    </cofactor>
    <text evidence="16">Binds 2 magnesium or manganese ions per subunit.</text>
</comment>
<keyword evidence="9 17" id="KW-0067">ATP-binding</keyword>
<accession>A0A4R6WWB4</accession>
<comment type="subcellular location">
    <subcellularLocation>
        <location evidence="3 14">Cytoplasm</location>
    </subcellularLocation>
</comment>
<dbReference type="PANTHER" id="PTHR23132:SF23">
    <property type="entry name" value="D-ALANINE--D-ALANINE LIGASE B"/>
    <property type="match status" value="1"/>
</dbReference>
<gene>
    <name evidence="14" type="primary">ddl</name>
    <name evidence="19" type="ORF">A8950_0512</name>
</gene>
<keyword evidence="20" id="KW-1185">Reference proteome</keyword>
<dbReference type="GO" id="GO:0046872">
    <property type="term" value="F:metal ion binding"/>
    <property type="evidence" value="ECO:0007669"/>
    <property type="project" value="UniProtKB-KW"/>
</dbReference>
<dbReference type="PIRSF" id="PIRSF039102">
    <property type="entry name" value="Ddl/VanB"/>
    <property type="match status" value="1"/>
</dbReference>
<evidence type="ECO:0000256" key="16">
    <source>
        <dbReference type="PIRSR" id="PIRSR039102-3"/>
    </source>
</evidence>
<dbReference type="PROSITE" id="PS50975">
    <property type="entry name" value="ATP_GRASP"/>
    <property type="match status" value="1"/>
</dbReference>
<dbReference type="NCBIfam" id="TIGR01205">
    <property type="entry name" value="D_ala_D_alaTIGR"/>
    <property type="match status" value="1"/>
</dbReference>
<dbReference type="Gene3D" id="3.30.1490.20">
    <property type="entry name" value="ATP-grasp fold, A domain"/>
    <property type="match status" value="1"/>
</dbReference>
<dbReference type="PROSITE" id="PS00843">
    <property type="entry name" value="DALA_DALA_LIGASE_1"/>
    <property type="match status" value="1"/>
</dbReference>
<feature type="binding site" evidence="16">
    <location>
        <position position="257"/>
    </location>
    <ligand>
        <name>Mg(2+)</name>
        <dbReference type="ChEBI" id="CHEBI:18420"/>
        <label>1</label>
    </ligand>
</feature>
<dbReference type="InterPro" id="IPR011761">
    <property type="entry name" value="ATP-grasp"/>
</dbReference>
<comment type="function">
    <text evidence="2 14">Cell wall formation.</text>
</comment>
<protein>
    <recommendedName>
        <fullName evidence="5 14">D-alanine--D-alanine ligase</fullName>
        <ecNumber evidence="5 14">6.3.2.4</ecNumber>
    </recommendedName>
    <alternativeName>
        <fullName evidence="14">D-Ala-D-Ala ligase</fullName>
    </alternativeName>
    <alternativeName>
        <fullName evidence="14">D-alanylalanine synthetase</fullName>
    </alternativeName>
</protein>
<dbReference type="Gene3D" id="3.30.470.20">
    <property type="entry name" value="ATP-grasp fold, B domain"/>
    <property type="match status" value="1"/>
</dbReference>
<dbReference type="InterPro" id="IPR013815">
    <property type="entry name" value="ATP_grasp_subdomain_1"/>
</dbReference>
<comment type="caution">
    <text evidence="19">The sequence shown here is derived from an EMBL/GenBank/DDBJ whole genome shotgun (WGS) entry which is preliminary data.</text>
</comment>
<evidence type="ECO:0000256" key="17">
    <source>
        <dbReference type="PROSITE-ProRule" id="PRU00409"/>
    </source>
</evidence>
<dbReference type="Proteomes" id="UP000295783">
    <property type="component" value="Unassembled WGS sequence"/>
</dbReference>
<organism evidence="19 20">
    <name type="scientific">Dongia mobilis</name>
    <dbReference type="NCBI Taxonomy" id="578943"/>
    <lineage>
        <taxon>Bacteria</taxon>
        <taxon>Pseudomonadati</taxon>
        <taxon>Pseudomonadota</taxon>
        <taxon>Alphaproteobacteria</taxon>
        <taxon>Rhodospirillales</taxon>
        <taxon>Dongiaceae</taxon>
        <taxon>Dongia</taxon>
    </lineage>
</organism>
<dbReference type="PANTHER" id="PTHR23132">
    <property type="entry name" value="D-ALANINE--D-ALANINE LIGASE"/>
    <property type="match status" value="1"/>
</dbReference>
<feature type="binding site" evidence="16">
    <location>
        <position position="275"/>
    </location>
    <ligand>
        <name>Mg(2+)</name>
        <dbReference type="ChEBI" id="CHEBI:18420"/>
        <label>2</label>
    </ligand>
</feature>
<evidence type="ECO:0000313" key="19">
    <source>
        <dbReference type="EMBL" id="TDQ83967.1"/>
    </source>
</evidence>
<keyword evidence="10 14" id="KW-0133">Cell shape</keyword>
<evidence type="ECO:0000256" key="2">
    <source>
        <dbReference type="ARBA" id="ARBA00003921"/>
    </source>
</evidence>
<evidence type="ECO:0000256" key="8">
    <source>
        <dbReference type="ARBA" id="ARBA00022741"/>
    </source>
</evidence>
<dbReference type="Gene3D" id="3.40.50.20">
    <property type="match status" value="1"/>
</dbReference>
<evidence type="ECO:0000256" key="14">
    <source>
        <dbReference type="HAMAP-Rule" id="MF_00047"/>
    </source>
</evidence>
<dbReference type="NCBIfam" id="NF002378">
    <property type="entry name" value="PRK01372.1"/>
    <property type="match status" value="1"/>
</dbReference>
<feature type="active site" evidence="15">
    <location>
        <position position="286"/>
    </location>
</feature>
<keyword evidence="6 14" id="KW-0963">Cytoplasm</keyword>